<comment type="caution">
    <text evidence="3">The sequence shown here is derived from an EMBL/GenBank/DDBJ whole genome shotgun (WGS) entry which is preliminary data.</text>
</comment>
<gene>
    <name evidence="3" type="ORF">FSPOR_4189</name>
</gene>
<accession>A0A395SDP7</accession>
<evidence type="ECO:0000313" key="3">
    <source>
        <dbReference type="EMBL" id="RGP70287.1"/>
    </source>
</evidence>
<dbReference type="InterPro" id="IPR000845">
    <property type="entry name" value="Nucleoside_phosphorylase_d"/>
</dbReference>
<name>A0A395SDP7_FUSSP</name>
<dbReference type="GO" id="GO:0003824">
    <property type="term" value="F:catalytic activity"/>
    <property type="evidence" value="ECO:0007669"/>
    <property type="project" value="InterPro"/>
</dbReference>
<dbReference type="AlphaFoldDB" id="A0A395SDP7"/>
<dbReference type="Gene3D" id="3.40.50.1580">
    <property type="entry name" value="Nucleoside phosphorylase domain"/>
    <property type="match status" value="1"/>
</dbReference>
<evidence type="ECO:0000256" key="1">
    <source>
        <dbReference type="SAM" id="MobiDB-lite"/>
    </source>
</evidence>
<dbReference type="STRING" id="5514.A0A395SDP7"/>
<feature type="compositionally biased region" description="Polar residues" evidence="1">
    <location>
        <begin position="529"/>
        <end position="552"/>
    </location>
</feature>
<dbReference type="PANTHER" id="PTHR46082:SF6">
    <property type="entry name" value="AAA+ ATPASE DOMAIN-CONTAINING PROTEIN-RELATED"/>
    <property type="match status" value="1"/>
</dbReference>
<dbReference type="EMBL" id="PXOF01000053">
    <property type="protein sequence ID" value="RGP70287.1"/>
    <property type="molecule type" value="Genomic_DNA"/>
</dbReference>
<protein>
    <recommendedName>
        <fullName evidence="2">Nucleoside phosphorylase domain-containing protein</fullName>
    </recommendedName>
</protein>
<dbReference type="Proteomes" id="UP000266152">
    <property type="component" value="Unassembled WGS sequence"/>
</dbReference>
<dbReference type="InterPro" id="IPR053137">
    <property type="entry name" value="NLR-like"/>
</dbReference>
<keyword evidence="4" id="KW-1185">Reference proteome</keyword>
<dbReference type="GO" id="GO:0009116">
    <property type="term" value="P:nucleoside metabolic process"/>
    <property type="evidence" value="ECO:0007669"/>
    <property type="project" value="InterPro"/>
</dbReference>
<sequence length="552" mass="61238">MLSASLPHDAWCNALSTTPRPQNLELYRWAQNLGWIAFGTQVMSLGMTCLLVQLLVVMIMCVSTVLVVGQTGSVEHPVGSKLVLTQVEADPNEGFRTAVYARLWLTETEEESMLIWGLFPQRSNIGWWERYRGRVHNLRSNMQTEENPYNNMSQKRPLRPKSRGEFEIAIICALPIEANAVLGVFDHHWKENEDGQSFGKAENDPNAYSNGAIGRHNVVLAHLPGPGKVAAATTAAYCSVSYPDIRLALVVGTCGGTPLYGKGKREILLGDVVISTGVVQHDFGRRFPDEFTLKETLQDSLGRPSLELRSLVGKLETKIYHEKVRIATHNHLQQVVKERKILARHPEGLHDNLFPPNYRHKHQDRSRCTICAACNGNSDPVCDVALGSTCKELKCDLQPSLLRRRLDEVSIVDGKKLVGSNSQTLFPMIHFGTFASGDMVVKSAEFRDQLATSTGAIGFEMESAGVWEIFQTVVIKGVSNYADCHNNDGWQGFAAASAAACTKAFLKYWNSTKQDTRPETEGQKRREASLNSPSFTEVNQRNNPTPPASITF</sequence>
<evidence type="ECO:0000313" key="4">
    <source>
        <dbReference type="Proteomes" id="UP000266152"/>
    </source>
</evidence>
<feature type="compositionally biased region" description="Basic and acidic residues" evidence="1">
    <location>
        <begin position="514"/>
        <end position="528"/>
    </location>
</feature>
<dbReference type="PANTHER" id="PTHR46082">
    <property type="entry name" value="ATP/GTP-BINDING PROTEIN-RELATED"/>
    <property type="match status" value="1"/>
</dbReference>
<proteinExistence type="predicted"/>
<organism evidence="3 4">
    <name type="scientific">Fusarium sporotrichioides</name>
    <dbReference type="NCBI Taxonomy" id="5514"/>
    <lineage>
        <taxon>Eukaryota</taxon>
        <taxon>Fungi</taxon>
        <taxon>Dikarya</taxon>
        <taxon>Ascomycota</taxon>
        <taxon>Pezizomycotina</taxon>
        <taxon>Sordariomycetes</taxon>
        <taxon>Hypocreomycetidae</taxon>
        <taxon>Hypocreales</taxon>
        <taxon>Nectriaceae</taxon>
        <taxon>Fusarium</taxon>
    </lineage>
</organism>
<dbReference type="SUPFAM" id="SSF53167">
    <property type="entry name" value="Purine and uridine phosphorylases"/>
    <property type="match status" value="1"/>
</dbReference>
<reference evidence="3 4" key="1">
    <citation type="journal article" date="2018" name="PLoS Pathog.">
        <title>Evolution of structural diversity of trichothecenes, a family of toxins produced by plant pathogenic and entomopathogenic fungi.</title>
        <authorList>
            <person name="Proctor R.H."/>
            <person name="McCormick S.P."/>
            <person name="Kim H.S."/>
            <person name="Cardoza R.E."/>
            <person name="Stanley A.M."/>
            <person name="Lindo L."/>
            <person name="Kelly A."/>
            <person name="Brown D.W."/>
            <person name="Lee T."/>
            <person name="Vaughan M.M."/>
            <person name="Alexander N.J."/>
            <person name="Busman M."/>
            <person name="Gutierrez S."/>
        </authorList>
    </citation>
    <scope>NUCLEOTIDE SEQUENCE [LARGE SCALE GENOMIC DNA]</scope>
    <source>
        <strain evidence="3 4">NRRL 3299</strain>
    </source>
</reference>
<feature type="domain" description="Nucleoside phosphorylase" evidence="2">
    <location>
        <begin position="167"/>
        <end position="296"/>
    </location>
</feature>
<feature type="region of interest" description="Disordered" evidence="1">
    <location>
        <begin position="513"/>
        <end position="552"/>
    </location>
</feature>
<dbReference type="Pfam" id="PF01048">
    <property type="entry name" value="PNP_UDP_1"/>
    <property type="match status" value="1"/>
</dbReference>
<evidence type="ECO:0000259" key="2">
    <source>
        <dbReference type="Pfam" id="PF01048"/>
    </source>
</evidence>
<dbReference type="InterPro" id="IPR035994">
    <property type="entry name" value="Nucleoside_phosphorylase_sf"/>
</dbReference>